<dbReference type="Proteomes" id="UP000054270">
    <property type="component" value="Unassembled WGS sequence"/>
</dbReference>
<proteinExistence type="predicted"/>
<dbReference type="EMBL" id="KN817534">
    <property type="protein sequence ID" value="KJA24846.1"/>
    <property type="molecule type" value="Genomic_DNA"/>
</dbReference>
<keyword evidence="2" id="KW-1185">Reference proteome</keyword>
<reference evidence="2" key="1">
    <citation type="submission" date="2014-04" db="EMBL/GenBank/DDBJ databases">
        <title>Evolutionary Origins and Diversification of the Mycorrhizal Mutualists.</title>
        <authorList>
            <consortium name="DOE Joint Genome Institute"/>
            <consortium name="Mycorrhizal Genomics Consortium"/>
            <person name="Kohler A."/>
            <person name="Kuo A."/>
            <person name="Nagy L.G."/>
            <person name="Floudas D."/>
            <person name="Copeland A."/>
            <person name="Barry K.W."/>
            <person name="Cichocki N."/>
            <person name="Veneault-Fourrey C."/>
            <person name="LaButti K."/>
            <person name="Lindquist E.A."/>
            <person name="Lipzen A."/>
            <person name="Lundell T."/>
            <person name="Morin E."/>
            <person name="Murat C."/>
            <person name="Riley R."/>
            <person name="Ohm R."/>
            <person name="Sun H."/>
            <person name="Tunlid A."/>
            <person name="Henrissat B."/>
            <person name="Grigoriev I.V."/>
            <person name="Hibbett D.S."/>
            <person name="Martin F."/>
        </authorList>
    </citation>
    <scope>NUCLEOTIDE SEQUENCE [LARGE SCALE GENOMIC DNA]</scope>
    <source>
        <strain evidence="2">FD-334 SS-4</strain>
    </source>
</reference>
<accession>A0A0D2P877</accession>
<evidence type="ECO:0000313" key="1">
    <source>
        <dbReference type="EMBL" id="KJA24846.1"/>
    </source>
</evidence>
<dbReference type="AlphaFoldDB" id="A0A0D2P877"/>
<sequence length="306" mass="33025">MATVMVPRWRPVECPRRLGVGAGGDEVAGCVERSSKFRRVLRRARATCAQPSFDYTTPRVAARLLVRPPLTAPGPVTVTCFPIPYSLPQPYKMQPTATILRQRCPQTPGRFPTHPVPPQQRKTAAVAPARASQLAPALFIDIAPPPLPQHQPTLRQRSRKHCGRRLQPARSSITHHPANLLRVSSKNITMVPTQALLPLRPPSLALSASPEFKTGHRGACGSFDARVGAVCFLPTPPGPDTASVTPATRYRRRDACVSLDACVGTDFCSACPLETHADHRSTCTSCVPVPQARSLAGAHPTSHALP</sequence>
<protein>
    <submittedName>
        <fullName evidence="1">Uncharacterized protein</fullName>
    </submittedName>
</protein>
<evidence type="ECO:0000313" key="2">
    <source>
        <dbReference type="Proteomes" id="UP000054270"/>
    </source>
</evidence>
<organism evidence="1 2">
    <name type="scientific">Hypholoma sublateritium (strain FD-334 SS-4)</name>
    <dbReference type="NCBI Taxonomy" id="945553"/>
    <lineage>
        <taxon>Eukaryota</taxon>
        <taxon>Fungi</taxon>
        <taxon>Dikarya</taxon>
        <taxon>Basidiomycota</taxon>
        <taxon>Agaricomycotina</taxon>
        <taxon>Agaricomycetes</taxon>
        <taxon>Agaricomycetidae</taxon>
        <taxon>Agaricales</taxon>
        <taxon>Agaricineae</taxon>
        <taxon>Strophariaceae</taxon>
        <taxon>Hypholoma</taxon>
    </lineage>
</organism>
<gene>
    <name evidence="1" type="ORF">HYPSUDRAFT_200119</name>
</gene>
<name>A0A0D2P877_HYPSF</name>